<dbReference type="AlphaFoldDB" id="A0A6L5JW68"/>
<organism evidence="4 5">
    <name type="scientific">Rhodocyclus tenuis</name>
    <name type="common">Rhodospirillum tenue</name>
    <dbReference type="NCBI Taxonomy" id="1066"/>
    <lineage>
        <taxon>Bacteria</taxon>
        <taxon>Pseudomonadati</taxon>
        <taxon>Pseudomonadota</taxon>
        <taxon>Betaproteobacteria</taxon>
        <taxon>Rhodocyclales</taxon>
        <taxon>Rhodocyclaceae</taxon>
        <taxon>Rhodocyclus</taxon>
    </lineage>
</organism>
<evidence type="ECO:0000313" key="4">
    <source>
        <dbReference type="EMBL" id="MQY51627.1"/>
    </source>
</evidence>
<dbReference type="GO" id="GO:0043856">
    <property type="term" value="F:anti-sigma factor antagonist activity"/>
    <property type="evidence" value="ECO:0007669"/>
    <property type="project" value="InterPro"/>
</dbReference>
<name>A0A6L5JW68_RHOTE</name>
<dbReference type="OrthoDB" id="278639at2"/>
<feature type="domain" description="STAS" evidence="3">
    <location>
        <begin position="1"/>
        <end position="101"/>
    </location>
</feature>
<reference evidence="4 5" key="1">
    <citation type="submission" date="2019-10" db="EMBL/GenBank/DDBJ databases">
        <title>Whole-genome sequence of the purple nonsulfur photosynthetic bacterium Rhodocyclus tenuis.</title>
        <authorList>
            <person name="Kyndt J.A."/>
            <person name="Meyer T.E."/>
        </authorList>
    </citation>
    <scope>NUCLEOTIDE SEQUENCE [LARGE SCALE GENOMIC DNA]</scope>
    <source>
        <strain evidence="4 5">DSM 110</strain>
    </source>
</reference>
<dbReference type="SUPFAM" id="SSF52091">
    <property type="entry name" value="SpoIIaa-like"/>
    <property type="match status" value="1"/>
</dbReference>
<evidence type="ECO:0000259" key="3">
    <source>
        <dbReference type="PROSITE" id="PS50801"/>
    </source>
</evidence>
<dbReference type="Proteomes" id="UP000480275">
    <property type="component" value="Unassembled WGS sequence"/>
</dbReference>
<dbReference type="EMBL" id="WIXJ01000004">
    <property type="protein sequence ID" value="MQY51627.1"/>
    <property type="molecule type" value="Genomic_DNA"/>
</dbReference>
<dbReference type="InterPro" id="IPR003658">
    <property type="entry name" value="Anti-sigma_ant"/>
</dbReference>
<dbReference type="Pfam" id="PF01740">
    <property type="entry name" value="STAS"/>
    <property type="match status" value="1"/>
</dbReference>
<dbReference type="InterPro" id="IPR002645">
    <property type="entry name" value="STAS_dom"/>
</dbReference>
<sequence length="101" mass="10971">MQTQTSVDNGQGVVKLAGRFDFNSHRDFRAAYDTLMEDAQVQSVIVDLGGVDYLDSSALGMLLMLRDKAGLTGKTVAIANARGSVKQVLDIANFRKLFAFV</sequence>
<comment type="similarity">
    <text evidence="1 2">Belongs to the anti-sigma-factor antagonist family.</text>
</comment>
<dbReference type="Gene3D" id="3.30.750.24">
    <property type="entry name" value="STAS domain"/>
    <property type="match status" value="1"/>
</dbReference>
<dbReference type="CDD" id="cd07043">
    <property type="entry name" value="STAS_anti-anti-sigma_factors"/>
    <property type="match status" value="1"/>
</dbReference>
<dbReference type="PANTHER" id="PTHR33495:SF15">
    <property type="entry name" value="STAS DOMAIN-CONTAINING PROTEIN"/>
    <property type="match status" value="1"/>
</dbReference>
<evidence type="ECO:0000256" key="2">
    <source>
        <dbReference type="RuleBase" id="RU003749"/>
    </source>
</evidence>
<gene>
    <name evidence="4" type="ORF">GHK24_07565</name>
</gene>
<dbReference type="PROSITE" id="PS50801">
    <property type="entry name" value="STAS"/>
    <property type="match status" value="1"/>
</dbReference>
<dbReference type="PANTHER" id="PTHR33495">
    <property type="entry name" value="ANTI-SIGMA FACTOR ANTAGONIST TM_1081-RELATED-RELATED"/>
    <property type="match status" value="1"/>
</dbReference>
<dbReference type="InterPro" id="IPR036513">
    <property type="entry name" value="STAS_dom_sf"/>
</dbReference>
<comment type="caution">
    <text evidence="4">The sequence shown here is derived from an EMBL/GenBank/DDBJ whole genome shotgun (WGS) entry which is preliminary data.</text>
</comment>
<proteinExistence type="inferred from homology"/>
<accession>A0A6L5JW68</accession>
<dbReference type="NCBIfam" id="TIGR00377">
    <property type="entry name" value="ant_ant_sig"/>
    <property type="match status" value="1"/>
</dbReference>
<protein>
    <recommendedName>
        <fullName evidence="2">Anti-sigma factor antagonist</fullName>
    </recommendedName>
</protein>
<evidence type="ECO:0000256" key="1">
    <source>
        <dbReference type="ARBA" id="ARBA00009013"/>
    </source>
</evidence>
<evidence type="ECO:0000313" key="5">
    <source>
        <dbReference type="Proteomes" id="UP000480275"/>
    </source>
</evidence>